<sequence length="715" mass="78353">MKTFAQAVYNGAANENLFGASSKVTAALQDAIAQVHSYPTPDAAPLRQAIAYHLGLQPSQIAVGSGSAELISLLVRAFCQPFAESNVVSVAPTYPLYQMEAAALGVTFKPAPLNSKYEFDIDCLLRQVDGNTRLVFLSNPNNPTGGYLTYAQLERLLQEIPPQVLLVLDEAYVEFVTAPDFAKALPYLAQHANLVVLRTFSKAYGLASLRVGYMVAQEQLLARLLPAKQPFNVNQLAQIGAVIALEDEEHLAYTLTETAIGKAHLQQLLDAEGVQWWPSEGNFLFVDAGMPAAGLAAELQQQGIHVRETDSRFHLRITVGTKEHQQHLQEQLKAILAPHSVWHDKTLAQILHTGYALPKADDVFKALAAVSELAEGANSIGSAAERIALAYARAFSTCLGPEGNEHAGNLYSSTYGETDMISAFNVLVKATPLVSFGHMFGNLAIAGATAHADEIHILDLGIGGGLQWLHLLELLAARPGTPPKVSITGVDIPAATGKPEARLQQTGDMLQQHASRLGLNFTYSCLAKRLEELSMQELYFSPTEALVVNSAFTLHHLPDQLLGEVDYRDRILQQIKALNPVIFTLTEPDSEHNKLSFLPRLRESLRHYYTVFDALDTLLPRLLPERQVIEQEFFGREIINVISCEGARRVERHERHEAWRQRLVRNGFAPIAAAAPTDSIQEALQLHENFLLQPNGAGYTLCWKGTPVVAATAWV</sequence>
<gene>
    <name evidence="14" type="primary">hisC</name>
    <name evidence="16" type="ORF">CA264_02020</name>
</gene>
<evidence type="ECO:0000256" key="1">
    <source>
        <dbReference type="ARBA" id="ARBA00001933"/>
    </source>
</evidence>
<dbReference type="InterPro" id="IPR015421">
    <property type="entry name" value="PyrdxlP-dep_Trfase_major"/>
</dbReference>
<dbReference type="Gene3D" id="3.40.640.10">
    <property type="entry name" value="Type I PLP-dependent aspartate aminotransferase-like (Major domain)"/>
    <property type="match status" value="1"/>
</dbReference>
<dbReference type="Pfam" id="PF00155">
    <property type="entry name" value="Aminotran_1_2"/>
    <property type="match status" value="1"/>
</dbReference>
<evidence type="ECO:0000256" key="9">
    <source>
        <dbReference type="ARBA" id="ARBA00022898"/>
    </source>
</evidence>
<dbReference type="GO" id="GO:0030170">
    <property type="term" value="F:pyridoxal phosphate binding"/>
    <property type="evidence" value="ECO:0007669"/>
    <property type="project" value="InterPro"/>
</dbReference>
<comment type="cofactor">
    <cofactor evidence="1 14">
        <name>pyridoxal 5'-phosphate</name>
        <dbReference type="ChEBI" id="CHEBI:597326"/>
    </cofactor>
</comment>
<keyword evidence="7 14" id="KW-0028">Amino-acid biosynthesis</keyword>
<reference evidence="17" key="1">
    <citation type="submission" date="2017-05" db="EMBL/GenBank/DDBJ databases">
        <authorList>
            <person name="Ray J."/>
            <person name="Price M."/>
            <person name="Deutschbauer A."/>
        </authorList>
    </citation>
    <scope>NUCLEOTIDE SEQUENCE [LARGE SCALE GENOMIC DNA]</scope>
    <source>
        <strain evidence="17">DSM 19842</strain>
    </source>
</reference>
<dbReference type="PANTHER" id="PTHR43643:SF6">
    <property type="entry name" value="HISTIDINOL-PHOSPHATE AMINOTRANSFERASE"/>
    <property type="match status" value="1"/>
</dbReference>
<dbReference type="HAMAP" id="MF_01023">
    <property type="entry name" value="HisC_aminotrans_2"/>
    <property type="match status" value="1"/>
</dbReference>
<evidence type="ECO:0000256" key="11">
    <source>
        <dbReference type="ARBA" id="ARBA00023102"/>
    </source>
</evidence>
<evidence type="ECO:0000256" key="12">
    <source>
        <dbReference type="ARBA" id="ARBA00023163"/>
    </source>
</evidence>
<dbReference type="OrthoDB" id="9813612at2"/>
<evidence type="ECO:0000259" key="15">
    <source>
        <dbReference type="Pfam" id="PF00155"/>
    </source>
</evidence>
<dbReference type="EMBL" id="CP021235">
    <property type="protein sequence ID" value="ARS34312.1"/>
    <property type="molecule type" value="Genomic_DNA"/>
</dbReference>
<evidence type="ECO:0000256" key="5">
    <source>
        <dbReference type="ARBA" id="ARBA00011738"/>
    </source>
</evidence>
<dbReference type="EC" id="2.6.1.9" evidence="14"/>
<dbReference type="InterPro" id="IPR005861">
    <property type="entry name" value="HisP_aminotrans"/>
</dbReference>
<dbReference type="SUPFAM" id="SSF53335">
    <property type="entry name" value="S-adenosyl-L-methionine-dependent methyltransferases"/>
    <property type="match status" value="1"/>
</dbReference>
<evidence type="ECO:0000256" key="7">
    <source>
        <dbReference type="ARBA" id="ARBA00022605"/>
    </source>
</evidence>
<dbReference type="PROSITE" id="PS50985">
    <property type="entry name" value="GRAS"/>
    <property type="match status" value="1"/>
</dbReference>
<dbReference type="NCBIfam" id="TIGR01141">
    <property type="entry name" value="hisC"/>
    <property type="match status" value="1"/>
</dbReference>
<dbReference type="SUPFAM" id="SSF53383">
    <property type="entry name" value="PLP-dependent transferases"/>
    <property type="match status" value="1"/>
</dbReference>
<comment type="subunit">
    <text evidence="5 14">Homodimer.</text>
</comment>
<evidence type="ECO:0000256" key="3">
    <source>
        <dbReference type="ARBA" id="ARBA00005189"/>
    </source>
</evidence>
<dbReference type="GO" id="GO:0000105">
    <property type="term" value="P:L-histidine biosynthetic process"/>
    <property type="evidence" value="ECO:0007669"/>
    <property type="project" value="UniProtKB-UniRule"/>
</dbReference>
<dbReference type="KEGG" id="pact:CA264_02020"/>
<evidence type="ECO:0000256" key="13">
    <source>
        <dbReference type="ARBA" id="ARBA00047481"/>
    </source>
</evidence>
<evidence type="ECO:0000256" key="4">
    <source>
        <dbReference type="ARBA" id="ARBA00007970"/>
    </source>
</evidence>
<dbReference type="CDD" id="cd00609">
    <property type="entry name" value="AAT_like"/>
    <property type="match status" value="1"/>
</dbReference>
<proteinExistence type="inferred from homology"/>
<evidence type="ECO:0000256" key="14">
    <source>
        <dbReference type="HAMAP-Rule" id="MF_01023"/>
    </source>
</evidence>
<evidence type="ECO:0000313" key="16">
    <source>
        <dbReference type="EMBL" id="ARS34312.1"/>
    </source>
</evidence>
<evidence type="ECO:0000256" key="8">
    <source>
        <dbReference type="ARBA" id="ARBA00022679"/>
    </source>
</evidence>
<dbReference type="Proteomes" id="UP000266292">
    <property type="component" value="Chromosome"/>
</dbReference>
<dbReference type="AlphaFoldDB" id="A0A1X9YN68"/>
<evidence type="ECO:0000256" key="6">
    <source>
        <dbReference type="ARBA" id="ARBA00022576"/>
    </source>
</evidence>
<dbReference type="UniPathway" id="UPA00031">
    <property type="reaction ID" value="UER00012"/>
</dbReference>
<keyword evidence="10" id="KW-0805">Transcription regulation</keyword>
<name>A0A1X9YN68_9BACT</name>
<keyword evidence="6 14" id="KW-0032">Aminotransferase</keyword>
<dbReference type="Pfam" id="PF03514">
    <property type="entry name" value="GRAS"/>
    <property type="match status" value="1"/>
</dbReference>
<evidence type="ECO:0000256" key="2">
    <source>
        <dbReference type="ARBA" id="ARBA00005011"/>
    </source>
</evidence>
<dbReference type="InterPro" id="IPR050106">
    <property type="entry name" value="HistidinolP_aminotransfase"/>
</dbReference>
<feature type="domain" description="Aminotransferase class I/classII large" evidence="15">
    <location>
        <begin position="12"/>
        <end position="328"/>
    </location>
</feature>
<dbReference type="InterPro" id="IPR005202">
    <property type="entry name" value="TF_GRAS"/>
</dbReference>
<dbReference type="InterPro" id="IPR001917">
    <property type="entry name" value="Aminotrans_II_pyridoxalP_BS"/>
</dbReference>
<dbReference type="InterPro" id="IPR015422">
    <property type="entry name" value="PyrdxlP-dep_Trfase_small"/>
</dbReference>
<comment type="pathway">
    <text evidence="3">Lipid metabolism.</text>
</comment>
<dbReference type="GO" id="GO:0004400">
    <property type="term" value="F:histidinol-phosphate transaminase activity"/>
    <property type="evidence" value="ECO:0007669"/>
    <property type="project" value="UniProtKB-UniRule"/>
</dbReference>
<keyword evidence="8 14" id="KW-0808">Transferase</keyword>
<comment type="similarity">
    <text evidence="4 14">Belongs to the class-II pyridoxal-phosphate-dependent aminotransferase family. Histidinol-phosphate aminotransferase subfamily.</text>
</comment>
<keyword evidence="9 14" id="KW-0663">Pyridoxal phosphate</keyword>
<evidence type="ECO:0000313" key="17">
    <source>
        <dbReference type="Proteomes" id="UP000266292"/>
    </source>
</evidence>
<dbReference type="InterPro" id="IPR004839">
    <property type="entry name" value="Aminotransferase_I/II_large"/>
</dbReference>
<evidence type="ECO:0000256" key="10">
    <source>
        <dbReference type="ARBA" id="ARBA00023015"/>
    </source>
</evidence>
<keyword evidence="17" id="KW-1185">Reference proteome</keyword>
<dbReference type="Gene3D" id="3.40.50.150">
    <property type="entry name" value="Vaccinia Virus protein VP39"/>
    <property type="match status" value="1"/>
</dbReference>
<dbReference type="InterPro" id="IPR029063">
    <property type="entry name" value="SAM-dependent_MTases_sf"/>
</dbReference>
<dbReference type="Gene3D" id="3.90.1150.10">
    <property type="entry name" value="Aspartate Aminotransferase, domain 1"/>
    <property type="match status" value="1"/>
</dbReference>
<dbReference type="PANTHER" id="PTHR43643">
    <property type="entry name" value="HISTIDINOL-PHOSPHATE AMINOTRANSFERASE 2"/>
    <property type="match status" value="1"/>
</dbReference>
<comment type="pathway">
    <text evidence="2 14">Amino-acid biosynthesis; L-histidine biosynthesis; L-histidine from 5-phospho-alpha-D-ribose 1-diphosphate: step 7/9.</text>
</comment>
<keyword evidence="11 14" id="KW-0368">Histidine biosynthesis</keyword>
<keyword evidence="12" id="KW-0804">Transcription</keyword>
<comment type="catalytic activity">
    <reaction evidence="13 14">
        <text>L-histidinol phosphate + 2-oxoglutarate = 3-(imidazol-4-yl)-2-oxopropyl phosphate + L-glutamate</text>
        <dbReference type="Rhea" id="RHEA:23744"/>
        <dbReference type="ChEBI" id="CHEBI:16810"/>
        <dbReference type="ChEBI" id="CHEBI:29985"/>
        <dbReference type="ChEBI" id="CHEBI:57766"/>
        <dbReference type="ChEBI" id="CHEBI:57980"/>
        <dbReference type="EC" id="2.6.1.9"/>
    </reaction>
</comment>
<protein>
    <recommendedName>
        <fullName evidence="14">Histidinol-phosphate aminotransferase</fullName>
        <ecNumber evidence="14">2.6.1.9</ecNumber>
    </recommendedName>
    <alternativeName>
        <fullName evidence="14">Imidazole acetol-phosphate transaminase</fullName>
    </alternativeName>
</protein>
<dbReference type="InterPro" id="IPR015424">
    <property type="entry name" value="PyrdxlP-dep_Trfase"/>
</dbReference>
<dbReference type="PROSITE" id="PS00599">
    <property type="entry name" value="AA_TRANSFER_CLASS_2"/>
    <property type="match status" value="1"/>
</dbReference>
<organism evidence="16 17">
    <name type="scientific">Pontibacter actiniarum</name>
    <dbReference type="NCBI Taxonomy" id="323450"/>
    <lineage>
        <taxon>Bacteria</taxon>
        <taxon>Pseudomonadati</taxon>
        <taxon>Bacteroidota</taxon>
        <taxon>Cytophagia</taxon>
        <taxon>Cytophagales</taxon>
        <taxon>Hymenobacteraceae</taxon>
        <taxon>Pontibacter</taxon>
    </lineage>
</organism>
<dbReference type="STRING" id="709015.GCA_000472485_00399"/>
<feature type="modified residue" description="N6-(pyridoxal phosphate)lysine" evidence="14">
    <location>
        <position position="202"/>
    </location>
</feature>
<dbReference type="RefSeq" id="WP_025604149.1">
    <property type="nucleotide sequence ID" value="NZ_CP021235.1"/>
</dbReference>
<accession>A0A1X9YN68</accession>